<organism evidence="2 3">
    <name type="scientific">Bradyrhizobium aeschynomenes</name>
    <dbReference type="NCBI Taxonomy" id="2734909"/>
    <lineage>
        <taxon>Bacteria</taxon>
        <taxon>Pseudomonadati</taxon>
        <taxon>Pseudomonadota</taxon>
        <taxon>Alphaproteobacteria</taxon>
        <taxon>Hyphomicrobiales</taxon>
        <taxon>Nitrobacteraceae</taxon>
        <taxon>Bradyrhizobium</taxon>
    </lineage>
</organism>
<gene>
    <name evidence="2" type="ORF">HL667_16310</name>
</gene>
<feature type="transmembrane region" description="Helical" evidence="1">
    <location>
        <begin position="173"/>
        <end position="193"/>
    </location>
</feature>
<reference evidence="2" key="1">
    <citation type="submission" date="2020-05" db="EMBL/GenBank/DDBJ databases">
        <title>Nod-independent and nitrogen-fixing Bradyrhizobium aeschynomene sp. nov. isolated from nodules of Aeschynomene indica.</title>
        <authorList>
            <person name="Zhang Z."/>
        </authorList>
    </citation>
    <scope>NUCLEOTIDE SEQUENCE</scope>
    <source>
        <strain evidence="2">83012</strain>
    </source>
</reference>
<feature type="transmembrane region" description="Helical" evidence="1">
    <location>
        <begin position="146"/>
        <end position="167"/>
    </location>
</feature>
<keyword evidence="1" id="KW-0812">Transmembrane</keyword>
<feature type="transmembrane region" description="Helical" evidence="1">
    <location>
        <begin position="221"/>
        <end position="241"/>
    </location>
</feature>
<dbReference type="NCBIfam" id="TIGR04222">
    <property type="entry name" value="near_uncomplex"/>
    <property type="match status" value="1"/>
</dbReference>
<dbReference type="Proteomes" id="UP000886476">
    <property type="component" value="Unassembled WGS sequence"/>
</dbReference>
<comment type="caution">
    <text evidence="2">The sequence shown here is derived from an EMBL/GenBank/DDBJ whole genome shotgun (WGS) entry which is preliminary data.</text>
</comment>
<proteinExistence type="predicted"/>
<feature type="transmembrane region" description="Helical" evidence="1">
    <location>
        <begin position="12"/>
        <end position="31"/>
    </location>
</feature>
<dbReference type="EMBL" id="JABFDN010000004">
    <property type="protein sequence ID" value="NPU66569.1"/>
    <property type="molecule type" value="Genomic_DNA"/>
</dbReference>
<accession>A0ABX2CED5</accession>
<keyword evidence="1" id="KW-0472">Membrane</keyword>
<protein>
    <submittedName>
        <fullName evidence="2">TIGR04222 domain-containing membrane protein</fullName>
    </submittedName>
</protein>
<keyword evidence="1" id="KW-1133">Transmembrane helix</keyword>
<sequence>MPLNPFDWTAGPFIMLYVGSAALLFWIAYRWRRTIGPAASMIQPLSELELAYLAGGDRRLGDAVLLGLAVQNAVTFTSGDHKITVSDQAPLAALIKQPPRLALQPDMTREQFQTALEPLARRLQQRLRTLGYCPSSAQMSAFRRSVLPFVGALMLFGIVKAIVGHARHHDVEFLMFLLGGTVFATLPLASAPLRTRAGEDALKSYEASHARAARAPREHELLLAVALTGAMVLSGTAYASVLATSKALGGNGGGCGGGGCGGGDGGGGGCGGCS</sequence>
<evidence type="ECO:0000313" key="2">
    <source>
        <dbReference type="EMBL" id="NPU66569.1"/>
    </source>
</evidence>
<evidence type="ECO:0000313" key="3">
    <source>
        <dbReference type="Proteomes" id="UP000886476"/>
    </source>
</evidence>
<keyword evidence="3" id="KW-1185">Reference proteome</keyword>
<name>A0ABX2CED5_9BRAD</name>
<dbReference type="InterPro" id="IPR026467">
    <property type="entry name" value="Ser/Gly_Cys_C_dom"/>
</dbReference>
<dbReference type="RefSeq" id="WP_172111631.1">
    <property type="nucleotide sequence ID" value="NZ_JABFDN010000004.1"/>
</dbReference>
<evidence type="ECO:0000256" key="1">
    <source>
        <dbReference type="SAM" id="Phobius"/>
    </source>
</evidence>